<dbReference type="InterPro" id="IPR000306">
    <property type="entry name" value="Znf_FYVE"/>
</dbReference>
<dbReference type="InterPro" id="IPR011011">
    <property type="entry name" value="Znf_FYVE_PHD"/>
</dbReference>
<dbReference type="STRING" id="1051891.A0A0C3LHE1"/>
<dbReference type="GO" id="GO:0000285">
    <property type="term" value="F:1-phosphatidylinositol-3-phosphate 5-kinase activity"/>
    <property type="evidence" value="ECO:0007669"/>
    <property type="project" value="UniProtKB-EC"/>
</dbReference>
<dbReference type="InterPro" id="IPR002423">
    <property type="entry name" value="Cpn60/GroEL/TCP-1"/>
</dbReference>
<feature type="region of interest" description="Disordered" evidence="11">
    <location>
        <begin position="279"/>
        <end position="353"/>
    </location>
</feature>
<dbReference type="EMBL" id="KN822949">
    <property type="protein sequence ID" value="KIO33368.1"/>
    <property type="molecule type" value="Genomic_DNA"/>
</dbReference>
<dbReference type="GO" id="GO:0010008">
    <property type="term" value="C:endosome membrane"/>
    <property type="evidence" value="ECO:0007669"/>
    <property type="project" value="TreeGrafter"/>
</dbReference>
<evidence type="ECO:0000256" key="8">
    <source>
        <dbReference type="ARBA" id="ARBA00022840"/>
    </source>
</evidence>
<feature type="region of interest" description="Disordered" evidence="11">
    <location>
        <begin position="1015"/>
        <end position="1035"/>
    </location>
</feature>
<dbReference type="CDD" id="cd17300">
    <property type="entry name" value="PIPKc_PIKfyve"/>
    <property type="match status" value="1"/>
</dbReference>
<dbReference type="InterPro" id="IPR017455">
    <property type="entry name" value="Znf_FYVE-rel"/>
</dbReference>
<feature type="compositionally biased region" description="Polar residues" evidence="11">
    <location>
        <begin position="78"/>
        <end position="89"/>
    </location>
</feature>
<reference evidence="15" key="2">
    <citation type="submission" date="2015-01" db="EMBL/GenBank/DDBJ databases">
        <title>Evolutionary Origins and Diversification of the Mycorrhizal Mutualists.</title>
        <authorList>
            <consortium name="DOE Joint Genome Institute"/>
            <consortium name="Mycorrhizal Genomics Consortium"/>
            <person name="Kohler A."/>
            <person name="Kuo A."/>
            <person name="Nagy L.G."/>
            <person name="Floudas D."/>
            <person name="Copeland A."/>
            <person name="Barry K.W."/>
            <person name="Cichocki N."/>
            <person name="Veneault-Fourrey C."/>
            <person name="LaButti K."/>
            <person name="Lindquist E.A."/>
            <person name="Lipzen A."/>
            <person name="Lundell T."/>
            <person name="Morin E."/>
            <person name="Murat C."/>
            <person name="Riley R."/>
            <person name="Ohm R."/>
            <person name="Sun H."/>
            <person name="Tunlid A."/>
            <person name="Henrissat B."/>
            <person name="Grigoriev I.V."/>
            <person name="Hibbett D.S."/>
            <person name="Martin F."/>
        </authorList>
    </citation>
    <scope>NUCLEOTIDE SEQUENCE [LARGE SCALE GENOMIC DNA]</scope>
    <source>
        <strain evidence="15">MUT 4182</strain>
    </source>
</reference>
<dbReference type="CDD" id="cd03334">
    <property type="entry name" value="Fab1_TCP"/>
    <property type="match status" value="1"/>
</dbReference>
<feature type="domain" description="FYVE-type" evidence="12">
    <location>
        <begin position="400"/>
        <end position="460"/>
    </location>
</feature>
<keyword evidence="3" id="KW-0479">Metal-binding</keyword>
<organism evidence="14 15">
    <name type="scientific">Tulasnella calospora MUT 4182</name>
    <dbReference type="NCBI Taxonomy" id="1051891"/>
    <lineage>
        <taxon>Eukaryota</taxon>
        <taxon>Fungi</taxon>
        <taxon>Dikarya</taxon>
        <taxon>Basidiomycota</taxon>
        <taxon>Agaricomycotina</taxon>
        <taxon>Agaricomycetes</taxon>
        <taxon>Cantharellales</taxon>
        <taxon>Tulasnellaceae</taxon>
        <taxon>Tulasnella</taxon>
    </lineage>
</organism>
<proteinExistence type="predicted"/>
<keyword evidence="6 10" id="KW-0418">Kinase</keyword>
<dbReference type="InterPro" id="IPR044769">
    <property type="entry name" value="PIKfyve_PIPKc"/>
</dbReference>
<dbReference type="Proteomes" id="UP000054248">
    <property type="component" value="Unassembled WGS sequence"/>
</dbReference>
<dbReference type="Pfam" id="PF00118">
    <property type="entry name" value="Cpn60_TCP1"/>
    <property type="match status" value="1"/>
</dbReference>
<feature type="region of interest" description="Disordered" evidence="11">
    <location>
        <begin position="115"/>
        <end position="177"/>
    </location>
</feature>
<evidence type="ECO:0000256" key="7">
    <source>
        <dbReference type="ARBA" id="ARBA00022833"/>
    </source>
</evidence>
<dbReference type="SUPFAM" id="SSF52029">
    <property type="entry name" value="GroEL apical domain-like"/>
    <property type="match status" value="1"/>
</dbReference>
<evidence type="ECO:0000256" key="5">
    <source>
        <dbReference type="ARBA" id="ARBA00022771"/>
    </source>
</evidence>
<evidence type="ECO:0000256" key="3">
    <source>
        <dbReference type="ARBA" id="ARBA00022723"/>
    </source>
</evidence>
<dbReference type="FunFam" id="3.50.7.10:FF:000007">
    <property type="entry name" value="1-phosphatidylinositol 3-phosphate 5-kinase isoform X1"/>
    <property type="match status" value="1"/>
</dbReference>
<keyword evidence="8 10" id="KW-0067">ATP-binding</keyword>
<evidence type="ECO:0000256" key="9">
    <source>
        <dbReference type="PROSITE-ProRule" id="PRU00091"/>
    </source>
</evidence>
<dbReference type="FunFam" id="3.30.40.10:FF:000283">
    <property type="entry name" value="1-phosphatidylinositol-3-phosphate 5-kinase (Fab1)"/>
    <property type="match status" value="1"/>
</dbReference>
<feature type="domain" description="PIPK" evidence="13">
    <location>
        <begin position="1643"/>
        <end position="1974"/>
    </location>
</feature>
<evidence type="ECO:0000256" key="10">
    <source>
        <dbReference type="PROSITE-ProRule" id="PRU00781"/>
    </source>
</evidence>
<evidence type="ECO:0000256" key="4">
    <source>
        <dbReference type="ARBA" id="ARBA00022741"/>
    </source>
</evidence>
<dbReference type="CDD" id="cd15725">
    <property type="entry name" value="FYVE_PIKfyve_Fab1"/>
    <property type="match status" value="1"/>
</dbReference>
<evidence type="ECO:0000259" key="12">
    <source>
        <dbReference type="PROSITE" id="PS50178"/>
    </source>
</evidence>
<dbReference type="EC" id="2.7.1.150" evidence="1"/>
<dbReference type="Gene3D" id="3.30.810.10">
    <property type="entry name" value="2-Layer Sandwich"/>
    <property type="match status" value="1"/>
</dbReference>
<dbReference type="HOGENOM" id="CLU_000480_2_1_1"/>
<evidence type="ECO:0000259" key="13">
    <source>
        <dbReference type="PROSITE" id="PS51455"/>
    </source>
</evidence>
<name>A0A0C3LHE1_9AGAM</name>
<keyword evidence="5 9" id="KW-0863">Zinc-finger</keyword>
<dbReference type="Gene3D" id="3.30.800.10">
    <property type="entry name" value="Phosphatidylinositol Phosphate Kinase II Beta"/>
    <property type="match status" value="1"/>
</dbReference>
<keyword evidence="15" id="KW-1185">Reference proteome</keyword>
<dbReference type="InterPro" id="IPR027409">
    <property type="entry name" value="GroEL-like_apical_dom_sf"/>
</dbReference>
<feature type="compositionally biased region" description="Low complexity" evidence="11">
    <location>
        <begin position="160"/>
        <end position="174"/>
    </location>
</feature>
<dbReference type="PANTHER" id="PTHR45748">
    <property type="entry name" value="1-PHOSPHATIDYLINOSITOL 3-PHOSPHATE 5-KINASE-RELATED"/>
    <property type="match status" value="1"/>
</dbReference>
<dbReference type="GO" id="GO:0008270">
    <property type="term" value="F:zinc ion binding"/>
    <property type="evidence" value="ECO:0007669"/>
    <property type="project" value="UniProtKB-KW"/>
</dbReference>
<dbReference type="GO" id="GO:0005524">
    <property type="term" value="F:ATP binding"/>
    <property type="evidence" value="ECO:0007669"/>
    <property type="project" value="UniProtKB-UniRule"/>
</dbReference>
<dbReference type="SUPFAM" id="SSF57903">
    <property type="entry name" value="FYVE/PHD zinc finger"/>
    <property type="match status" value="1"/>
</dbReference>
<dbReference type="GO" id="GO:0046854">
    <property type="term" value="P:phosphatidylinositol phosphate biosynthetic process"/>
    <property type="evidence" value="ECO:0007669"/>
    <property type="project" value="TreeGrafter"/>
</dbReference>
<dbReference type="GO" id="GO:0000329">
    <property type="term" value="C:fungal-type vacuole membrane"/>
    <property type="evidence" value="ECO:0007669"/>
    <property type="project" value="TreeGrafter"/>
</dbReference>
<dbReference type="InterPro" id="IPR027483">
    <property type="entry name" value="PInositol-4-P-4/5-kinase_C_sf"/>
</dbReference>
<dbReference type="OrthoDB" id="158357at2759"/>
<dbReference type="InterPro" id="IPR013083">
    <property type="entry name" value="Znf_RING/FYVE/PHD"/>
</dbReference>
<evidence type="ECO:0000256" key="2">
    <source>
        <dbReference type="ARBA" id="ARBA00022679"/>
    </source>
</evidence>
<dbReference type="Gene3D" id="3.50.7.10">
    <property type="entry name" value="GroEL"/>
    <property type="match status" value="1"/>
</dbReference>
<sequence>MEIASVISSRSSNLGGKGRPALSINDEPHTLTTFGNPFADDEEENTSFAQLPPPSSNTKNAFATVPSSQTSTSSPTTRGTGLTAPTSPAATVKNFETAENASGISSISFNLRGEGRPVLSTNDDPHTLTTFGNPFAEDEKEDTSFADMSSPFSNNKNAFTTVPSSQTSTSSQTTRGTVLTSTQPAAIAEQLAAMVNASVIPSISLNAYGGEGRPVLGINNDPHTLTMFGNPFADDEKEDTTFAYLSSLFSNNKNSFATDPPSHASTSFLTRTAKPVVSVASASRQEKGKGETSAVRSSNLAPPLASFTPVISEQPSFRKHNYSDTGPARGGPRPSPYHHASQGGGPTEGPGYDHLIPGFRLNHDVWSTRAVASGRKSASASQVIRRLRGEGLPREYWMDDETCTECYDCKSVFSTWRRKHHCRICGQIFCSRCASNIIKASRFGAEGMLRVCNLCLHKLEEEDDDEDDRRSVVSVSANFPAHQLDLMHTGHHHAAPYFTMQGGLSRSAETGNLYSIGEVRQKSGIDAFDSASRPWSPAYAETPRDPNWEESTASHIVHSPFRRGLAEDERVPTNPLEAYISASTSSAVRHILIESPVSLPTALPGQSSIVFPCSSTSSEGRRSPTPLRSRFNSFETEYDPTTAFGPNRVHSRLDLTDNLGEPGWRTRRESSACAAELNDASMQHLRTMVRQMLAKDRVPHQGEWEETLMKLALKVATHLKLSPRSFTMDARWYVKIKKLPGGAPRDSEYVDGAVITKNVAHKQMSRHIRQPRIMLVTFPFDYSRVEGQFMSFDPILAQEKEYLKNLTARVAALRPNVLLVQGPVSRLALEYLLEKKVAVARSVKPTAIQFVSRITQSDIISSMDRLVLDPRLGHCTRFRLQTFEHALIPERRKTFMRFEGCSKETGCTIILRGGDVDTLRKVKKIARFVVFIVHNLKMETYLWEDLALTLPSLTVMATPDQFLPKVLSGSSAHTLSALRDSYSGDSFDGPSSATFARPTQSKLSELSVASLPLIIPDEDDDEDSPDEDSQQRRLSHKIQTAINPYLTTFISASATLRFPPPYPIWKMKELDSSFDRVKKEWRRSVTSETSFISSVLPSQKEKQHLLPSEPFELKEVSCIAQDSQLAALRFEWQEMQRLWEWYLRKNKDDSVVEHYQKIAILTSTVPTVDLDLRPPCIAPGLEYVTFYGENDRTLGQVVEDACRNAIEDRPCGLKGCKVPGTQHSQIYIHNESRVIISTQEWPPGTESKVVFTNPMDIVTFSFCRICGKNSPYIPMTEEAKRYSFAKLLELHFYPADVRLLRGAGCFHNIYLHHIRYFAMNYGLAMQVQTDPVTVFEIIFPPMRTHVKPEELLELKNKDFAEMDKRNEGYWNSVKARVKQWESYVGVQADIVAQERGAPPLGTVMMELRERLGRERKEIADLLREAYAESAPTDTLAVGPMRTAIQNKVVFYDNEFDKLENIYFSLRNFPTTENYVKTPIGVNLMKTYDFTNQRTASEISEAQEKTLFPSASESAPPPPSAPSENRSVPGASRASEPAEPEAKVEPVLVTPKATPPTINNISEFQSASAIGSGRLREALPTSLPNQHATKKIVDGPGAMPSASAIPSFVHLKYPISLAEHIFEEAPIAVREDEPTSIIAFTLKSPKYLAALAKAAVKVSDRFGAFMPGNDGSISDSQPWGMRGLGGISDAMNEIKELPTKTHPVFHFENGALKISCTVFHAEQFNALRRSCFCEQSMIESLARCMKWDANGGRPGPVLLKTRDNRFIARELSGSELDATLRFVPRYFQYMSNAISTKRPTLLAKIFGLYQIAFKNSALAKDVLMTLLVMENLCYDRPGCQVYDLKGSSRNRLAPITPSNPNQVLLDENLVNSTSTSHLHLTPLYIREHSKRILRSTLYSDSLFLMDLNVIDYSLLVAVDESRKEIVVGMIDYIRTHSWDKMLESWVMESTAPKQYRARFLDAMERYFFLVPDRWMKWEDTAGEDWVKDDW</sequence>
<dbReference type="InterPro" id="IPR027410">
    <property type="entry name" value="TCP-1-like_intermed_sf"/>
</dbReference>
<feature type="compositionally biased region" description="Low complexity" evidence="11">
    <location>
        <begin position="64"/>
        <end position="77"/>
    </location>
</feature>
<dbReference type="Pfam" id="PF01504">
    <property type="entry name" value="PIP5K"/>
    <property type="match status" value="1"/>
</dbReference>
<feature type="compositionally biased region" description="Acidic residues" evidence="11">
    <location>
        <begin position="1016"/>
        <end position="1028"/>
    </location>
</feature>
<evidence type="ECO:0000256" key="6">
    <source>
        <dbReference type="ARBA" id="ARBA00022777"/>
    </source>
</evidence>
<evidence type="ECO:0000256" key="1">
    <source>
        <dbReference type="ARBA" id="ARBA00012009"/>
    </source>
</evidence>
<evidence type="ECO:0000313" key="14">
    <source>
        <dbReference type="EMBL" id="KIO33368.1"/>
    </source>
</evidence>
<dbReference type="Gene3D" id="3.30.40.10">
    <property type="entry name" value="Zinc/RING finger domain, C3HC4 (zinc finger)"/>
    <property type="match status" value="1"/>
</dbReference>
<dbReference type="SUPFAM" id="SSF56104">
    <property type="entry name" value="SAICAR synthase-like"/>
    <property type="match status" value="1"/>
</dbReference>
<feature type="region of interest" description="Disordered" evidence="11">
    <location>
        <begin position="1505"/>
        <end position="1558"/>
    </location>
</feature>
<feature type="region of interest" description="Disordered" evidence="11">
    <location>
        <begin position="1"/>
        <end position="91"/>
    </location>
</feature>
<keyword evidence="7" id="KW-0862">Zinc</keyword>
<evidence type="ECO:0000313" key="15">
    <source>
        <dbReference type="Proteomes" id="UP000054248"/>
    </source>
</evidence>
<dbReference type="PROSITE" id="PS51455">
    <property type="entry name" value="PIPK"/>
    <property type="match status" value="1"/>
</dbReference>
<dbReference type="SUPFAM" id="SSF54849">
    <property type="entry name" value="GroEL-intermediate domain like"/>
    <property type="match status" value="1"/>
</dbReference>
<feature type="compositionally biased region" description="Polar residues" evidence="11">
    <location>
        <begin position="119"/>
        <end position="132"/>
    </location>
</feature>
<dbReference type="PROSITE" id="PS50178">
    <property type="entry name" value="ZF_FYVE"/>
    <property type="match status" value="1"/>
</dbReference>
<dbReference type="InterPro" id="IPR002498">
    <property type="entry name" value="PInositol-4-P-4/5-kinase_core"/>
</dbReference>
<accession>A0A0C3LHE1</accession>
<evidence type="ECO:0000256" key="11">
    <source>
        <dbReference type="SAM" id="MobiDB-lite"/>
    </source>
</evidence>
<dbReference type="SMART" id="SM00064">
    <property type="entry name" value="FYVE"/>
    <property type="match status" value="1"/>
</dbReference>
<dbReference type="SMART" id="SM00330">
    <property type="entry name" value="PIPKc"/>
    <property type="match status" value="1"/>
</dbReference>
<feature type="compositionally biased region" description="Polar residues" evidence="11">
    <location>
        <begin position="146"/>
        <end position="159"/>
    </location>
</feature>
<feature type="compositionally biased region" description="Polar residues" evidence="11">
    <location>
        <begin position="1"/>
        <end position="14"/>
    </location>
</feature>
<gene>
    <name evidence="14" type="ORF">M407DRAFT_17916</name>
</gene>
<protein>
    <recommendedName>
        <fullName evidence="1">1-phosphatidylinositol-3-phosphate 5-kinase</fullName>
        <ecNumber evidence="1">2.7.1.150</ecNumber>
    </recommendedName>
</protein>
<dbReference type="InterPro" id="IPR027484">
    <property type="entry name" value="PInositol-4-P-5-kinase_N"/>
</dbReference>
<keyword evidence="4 10" id="KW-0547">Nucleotide-binding</keyword>
<dbReference type="PANTHER" id="PTHR45748:SF7">
    <property type="entry name" value="1-PHOSPHATIDYLINOSITOL 3-PHOSPHATE 5-KINASE-RELATED"/>
    <property type="match status" value="1"/>
</dbReference>
<reference evidence="14 15" key="1">
    <citation type="submission" date="2014-04" db="EMBL/GenBank/DDBJ databases">
        <authorList>
            <consortium name="DOE Joint Genome Institute"/>
            <person name="Kuo A."/>
            <person name="Girlanda M."/>
            <person name="Perotto S."/>
            <person name="Kohler A."/>
            <person name="Nagy L.G."/>
            <person name="Floudas D."/>
            <person name="Copeland A."/>
            <person name="Barry K.W."/>
            <person name="Cichocki N."/>
            <person name="Veneault-Fourrey C."/>
            <person name="LaButti K."/>
            <person name="Lindquist E.A."/>
            <person name="Lipzen A."/>
            <person name="Lundell T."/>
            <person name="Morin E."/>
            <person name="Murat C."/>
            <person name="Sun H."/>
            <person name="Tunlid A."/>
            <person name="Henrissat B."/>
            <person name="Grigoriev I.V."/>
            <person name="Hibbett D.S."/>
            <person name="Martin F."/>
            <person name="Nordberg H.P."/>
            <person name="Cantor M.N."/>
            <person name="Hua S.X."/>
        </authorList>
    </citation>
    <scope>NUCLEOTIDE SEQUENCE [LARGE SCALE GENOMIC DNA]</scope>
    <source>
        <strain evidence="14 15">MUT 4182</strain>
    </source>
</reference>
<keyword evidence="2 10" id="KW-0808">Transferase</keyword>
<dbReference type="Pfam" id="PF01363">
    <property type="entry name" value="FYVE"/>
    <property type="match status" value="1"/>
</dbReference>